<feature type="region of interest" description="Disordered" evidence="1">
    <location>
        <begin position="22"/>
        <end position="150"/>
    </location>
</feature>
<evidence type="ECO:0000256" key="1">
    <source>
        <dbReference type="SAM" id="MobiDB-lite"/>
    </source>
</evidence>
<reference evidence="3 4" key="1">
    <citation type="submission" date="2017-08" db="EMBL/GenBank/DDBJ databases">
        <title>Virgibacillus indicus sp. nov. and Virgibacillus profoundi sp. nov, two moderately halophilic bacteria isolated from marine sediment by using the Microfluidic Streak Plate.</title>
        <authorList>
            <person name="Xu B."/>
            <person name="Hu B."/>
            <person name="Wang J."/>
            <person name="Zhu Y."/>
            <person name="Huang L."/>
            <person name="Du W."/>
            <person name="Huang Y."/>
        </authorList>
    </citation>
    <scope>NUCLEOTIDE SEQUENCE [LARGE SCALE GENOMIC DNA]</scope>
    <source>
        <strain evidence="3 4">IO3-P3-H5</strain>
    </source>
</reference>
<feature type="chain" id="PRO_5039383700" description="Lipoprotein" evidence="2">
    <location>
        <begin position="21"/>
        <end position="192"/>
    </location>
</feature>
<dbReference type="RefSeq" id="WP_095655819.1">
    <property type="nucleotide sequence ID" value="NZ_NPOA01000008.1"/>
</dbReference>
<evidence type="ECO:0000256" key="2">
    <source>
        <dbReference type="SAM" id="SignalP"/>
    </source>
</evidence>
<comment type="caution">
    <text evidence="3">The sequence shown here is derived from an EMBL/GenBank/DDBJ whole genome shotgun (WGS) entry which is preliminary data.</text>
</comment>
<evidence type="ECO:0008006" key="5">
    <source>
        <dbReference type="Google" id="ProtNLM"/>
    </source>
</evidence>
<keyword evidence="4" id="KW-1185">Reference proteome</keyword>
<dbReference type="Proteomes" id="UP000218887">
    <property type="component" value="Unassembled WGS sequence"/>
</dbReference>
<dbReference type="AlphaFoldDB" id="A0A2A2IBZ9"/>
<sequence>MKKNKIFIVTSLAALLVVFSACDSSDEQSKASSDEPEVDKVSENEDESKDPTGGDTESSEENEKEKQDEVNAEEKSAEDNNQSAVAGKQENTKTEQTTNTDENQENPSEPEENIQITSGEEAVQFLKQHLKEGKNDDVSFGATETSSTDDYGSYYTVQLVDVPTRVSGKTGTLGTYKVYQDGTYKDFYDDLN</sequence>
<evidence type="ECO:0000313" key="3">
    <source>
        <dbReference type="EMBL" id="PAV29147.1"/>
    </source>
</evidence>
<proteinExistence type="predicted"/>
<dbReference type="OrthoDB" id="9812621at2"/>
<feature type="compositionally biased region" description="Basic and acidic residues" evidence="1">
    <location>
        <begin position="27"/>
        <end position="43"/>
    </location>
</feature>
<protein>
    <recommendedName>
        <fullName evidence="5">Lipoprotein</fullName>
    </recommendedName>
</protein>
<accession>A0A2A2IBZ9</accession>
<organism evidence="3 4">
    <name type="scientific">Virgibacillus profundi</name>
    <dbReference type="NCBI Taxonomy" id="2024555"/>
    <lineage>
        <taxon>Bacteria</taxon>
        <taxon>Bacillati</taxon>
        <taxon>Bacillota</taxon>
        <taxon>Bacilli</taxon>
        <taxon>Bacillales</taxon>
        <taxon>Bacillaceae</taxon>
        <taxon>Virgibacillus</taxon>
    </lineage>
</organism>
<name>A0A2A2IBZ9_9BACI</name>
<feature type="compositionally biased region" description="Basic and acidic residues" evidence="1">
    <location>
        <begin position="61"/>
        <end position="78"/>
    </location>
</feature>
<dbReference type="PROSITE" id="PS51257">
    <property type="entry name" value="PROKAR_LIPOPROTEIN"/>
    <property type="match status" value="1"/>
</dbReference>
<feature type="compositionally biased region" description="Acidic residues" evidence="1">
    <location>
        <begin position="102"/>
        <end position="112"/>
    </location>
</feature>
<dbReference type="EMBL" id="NPOA01000008">
    <property type="protein sequence ID" value="PAV29147.1"/>
    <property type="molecule type" value="Genomic_DNA"/>
</dbReference>
<feature type="signal peptide" evidence="2">
    <location>
        <begin position="1"/>
        <end position="20"/>
    </location>
</feature>
<keyword evidence="2" id="KW-0732">Signal</keyword>
<gene>
    <name evidence="3" type="ORF">CIL05_12150</name>
</gene>
<evidence type="ECO:0000313" key="4">
    <source>
        <dbReference type="Proteomes" id="UP000218887"/>
    </source>
</evidence>